<dbReference type="PROSITE" id="PS01125">
    <property type="entry name" value="ROK"/>
    <property type="match status" value="1"/>
</dbReference>
<dbReference type="InterPro" id="IPR036388">
    <property type="entry name" value="WH-like_DNA-bd_sf"/>
</dbReference>
<evidence type="ECO:0000313" key="2">
    <source>
        <dbReference type="EMBL" id="NTC27868.1"/>
    </source>
</evidence>
<comment type="caution">
    <text evidence="2">The sequence shown here is derived from an EMBL/GenBank/DDBJ whole genome shotgun (WGS) entry which is preliminary data.</text>
</comment>
<dbReference type="Gene3D" id="1.10.10.10">
    <property type="entry name" value="Winged helix-like DNA-binding domain superfamily/Winged helix DNA-binding domain"/>
    <property type="match status" value="1"/>
</dbReference>
<protein>
    <submittedName>
        <fullName evidence="2">ROK family transcriptional regulator</fullName>
    </submittedName>
</protein>
<reference evidence="2" key="1">
    <citation type="journal article" date="2020" name="Science">
        <title>Unexpected conservation and global transmission of agrobacterial virulence plasmids.</title>
        <authorList>
            <person name="Weisberg A.J."/>
            <person name="Davis E.W. 2nd"/>
            <person name="Tabima J."/>
            <person name="Belcher M.S."/>
            <person name="Miller M."/>
            <person name="Kuo C.H."/>
            <person name="Loper J.E."/>
            <person name="Grunwald N.J."/>
            <person name="Putnam M.L."/>
            <person name="Chang J.H."/>
        </authorList>
    </citation>
    <scope>NUCLEOTIDE SEQUENCE</scope>
    <source>
        <strain evidence="2">17-1853-1a</strain>
    </source>
</reference>
<dbReference type="Gene3D" id="3.30.420.40">
    <property type="match status" value="2"/>
</dbReference>
<name>A0AA44J8D4_AGRTU</name>
<dbReference type="AlphaFoldDB" id="A0AA44J8D4"/>
<dbReference type="Proteomes" id="UP000702952">
    <property type="component" value="Unassembled WGS sequence"/>
</dbReference>
<comment type="similarity">
    <text evidence="1">Belongs to the ROK (NagC/XylR) family.</text>
</comment>
<accession>A0AA44J8D4</accession>
<dbReference type="PANTHER" id="PTHR18964:SF149">
    <property type="entry name" value="BIFUNCTIONAL UDP-N-ACETYLGLUCOSAMINE 2-EPIMERASE_N-ACETYLMANNOSAMINE KINASE"/>
    <property type="match status" value="1"/>
</dbReference>
<proteinExistence type="inferred from homology"/>
<dbReference type="SUPFAM" id="SSF46785">
    <property type="entry name" value="Winged helix' DNA-binding domain"/>
    <property type="match status" value="1"/>
</dbReference>
<dbReference type="InterPro" id="IPR000600">
    <property type="entry name" value="ROK"/>
</dbReference>
<organism evidence="2 3">
    <name type="scientific">Agrobacterium tumefaciens</name>
    <dbReference type="NCBI Taxonomy" id="358"/>
    <lineage>
        <taxon>Bacteria</taxon>
        <taxon>Pseudomonadati</taxon>
        <taxon>Pseudomonadota</taxon>
        <taxon>Alphaproteobacteria</taxon>
        <taxon>Hyphomicrobiales</taxon>
        <taxon>Rhizobiaceae</taxon>
        <taxon>Rhizobium/Agrobacterium group</taxon>
        <taxon>Agrobacterium</taxon>
        <taxon>Agrobacterium tumefaciens complex</taxon>
    </lineage>
</organism>
<dbReference type="InterPro" id="IPR043129">
    <property type="entry name" value="ATPase_NBD"/>
</dbReference>
<dbReference type="SUPFAM" id="SSF53067">
    <property type="entry name" value="Actin-like ATPase domain"/>
    <property type="match status" value="1"/>
</dbReference>
<gene>
    <name evidence="2" type="ORF">G6M46_06795</name>
</gene>
<sequence length="405" mass="44046">MSMPRAVRHINEVRALDVVFRHGRISRANIAKELSMVRSTASSIVASLTDEGLLVEDESQDDKSAGTGRPGTFVRINPNYGMFIGADIGVGRMNVVALDMEATVIAQSRSDFSLLEASPDLVVQRLVDVVEGIREPLGKDYRIRGLCLTAPGVIDRNGTILRAPILGWRQEPILERLQQRLPDIPLLIAENDANAFAIAEIYQSKDESVDTEIYIYLDAGVGGAIVNSGQLFRGQDGYAGELGHIILGDEGFVELATISGSFESFIGREAVLARYRFHGGSAGDIQAFIQATRQQERAALSTLRDWSFYLGRGVATLTSIFNPARIVLGGPVAALFELCREETLEKVARNLLEGHPIPEIKLSALGLEGPAIGGASMLHKQMFSVDESLVFGRPKTEALREKVSD</sequence>
<dbReference type="RefSeq" id="WP_174019185.1">
    <property type="nucleotide sequence ID" value="NZ_JAAMAW010000035.1"/>
</dbReference>
<dbReference type="EMBL" id="JAAMAY010000007">
    <property type="protein sequence ID" value="NTC27868.1"/>
    <property type="molecule type" value="Genomic_DNA"/>
</dbReference>
<dbReference type="InterPro" id="IPR036390">
    <property type="entry name" value="WH_DNA-bd_sf"/>
</dbReference>
<dbReference type="Pfam" id="PF00480">
    <property type="entry name" value="ROK"/>
    <property type="match status" value="1"/>
</dbReference>
<dbReference type="InterPro" id="IPR049874">
    <property type="entry name" value="ROK_cs"/>
</dbReference>
<dbReference type="PANTHER" id="PTHR18964">
    <property type="entry name" value="ROK (REPRESSOR, ORF, KINASE) FAMILY"/>
    <property type="match status" value="1"/>
</dbReference>
<evidence type="ECO:0000313" key="3">
    <source>
        <dbReference type="Proteomes" id="UP000702952"/>
    </source>
</evidence>
<evidence type="ECO:0000256" key="1">
    <source>
        <dbReference type="ARBA" id="ARBA00006479"/>
    </source>
</evidence>